<evidence type="ECO:0008006" key="6">
    <source>
        <dbReference type="Google" id="ProtNLM"/>
    </source>
</evidence>
<dbReference type="GO" id="GO:0046872">
    <property type="term" value="F:metal ion binding"/>
    <property type="evidence" value="ECO:0007669"/>
    <property type="project" value="UniProtKB-KW"/>
</dbReference>
<dbReference type="SUPFAM" id="SSF57924">
    <property type="entry name" value="Inhibitor of apoptosis (IAP) repeat"/>
    <property type="match status" value="2"/>
</dbReference>
<dbReference type="GeneID" id="92182587"/>
<feature type="compositionally biased region" description="Pro residues" evidence="3">
    <location>
        <begin position="442"/>
        <end position="460"/>
    </location>
</feature>
<keyword evidence="5" id="KW-1185">Reference proteome</keyword>
<comment type="caution">
    <text evidence="4">The sequence shown here is derived from an EMBL/GenBank/DDBJ whole genome shotgun (WGS) entry which is preliminary data.</text>
</comment>
<feature type="compositionally biased region" description="Acidic residues" evidence="3">
    <location>
        <begin position="309"/>
        <end position="339"/>
    </location>
</feature>
<dbReference type="Gene3D" id="1.10.1170.10">
    <property type="entry name" value="Inhibitor Of Apoptosis Protein (2mihbC-IAP-1), Chain A"/>
    <property type="match status" value="2"/>
</dbReference>
<feature type="compositionally biased region" description="Basic residues" evidence="3">
    <location>
        <begin position="345"/>
        <end position="358"/>
    </location>
</feature>
<keyword evidence="2" id="KW-0862">Zinc</keyword>
<dbReference type="InterPro" id="IPR001370">
    <property type="entry name" value="BIR_rpt"/>
</dbReference>
<evidence type="ECO:0000256" key="3">
    <source>
        <dbReference type="SAM" id="MobiDB-lite"/>
    </source>
</evidence>
<organism evidence="4 5">
    <name type="scientific">Kwoniella newhampshirensis</name>
    <dbReference type="NCBI Taxonomy" id="1651941"/>
    <lineage>
        <taxon>Eukaryota</taxon>
        <taxon>Fungi</taxon>
        <taxon>Dikarya</taxon>
        <taxon>Basidiomycota</taxon>
        <taxon>Agaricomycotina</taxon>
        <taxon>Tremellomycetes</taxon>
        <taxon>Tremellales</taxon>
        <taxon>Cryptococcaceae</taxon>
        <taxon>Kwoniella</taxon>
    </lineage>
</organism>
<dbReference type="FunFam" id="1.10.1170.10:FF:000016">
    <property type="entry name" value="Unplaced genomic scaffold supercont1.2, whole genome shotgun sequence"/>
    <property type="match status" value="1"/>
</dbReference>
<accession>A0AAW0YVP4</accession>
<gene>
    <name evidence="4" type="ORF">IAR55_005329</name>
</gene>
<dbReference type="RefSeq" id="XP_066800989.1">
    <property type="nucleotide sequence ID" value="XM_066948421.1"/>
</dbReference>
<dbReference type="PANTHER" id="PTHR46771">
    <property type="entry name" value="DETERIN"/>
    <property type="match status" value="1"/>
</dbReference>
<protein>
    <recommendedName>
        <fullName evidence="6">BIR-domain-containing protein</fullName>
    </recommendedName>
</protein>
<reference evidence="4 5" key="1">
    <citation type="journal article" date="2024" name="bioRxiv">
        <title>Comparative genomics of Cryptococcus and Kwoniella reveals pathogenesis evolution and contrasting karyotype dynamics via intercentromeric recombination or chromosome fusion.</title>
        <authorList>
            <person name="Coelho M.A."/>
            <person name="David-Palma M."/>
            <person name="Shea T."/>
            <person name="Bowers K."/>
            <person name="McGinley-Smith S."/>
            <person name="Mohammad A.W."/>
            <person name="Gnirke A."/>
            <person name="Yurkov A.M."/>
            <person name="Nowrousian M."/>
            <person name="Sun S."/>
            <person name="Cuomo C.A."/>
            <person name="Heitman J."/>
        </authorList>
    </citation>
    <scope>NUCLEOTIDE SEQUENCE [LARGE SCALE GENOMIC DNA]</scope>
    <source>
        <strain evidence="4 5">CBS 13917</strain>
    </source>
</reference>
<dbReference type="Pfam" id="PF00653">
    <property type="entry name" value="BIR"/>
    <property type="match status" value="2"/>
</dbReference>
<feature type="compositionally biased region" description="Low complexity" evidence="3">
    <location>
        <begin position="270"/>
        <end position="280"/>
    </location>
</feature>
<feature type="region of interest" description="Disordered" evidence="3">
    <location>
        <begin position="527"/>
        <end position="557"/>
    </location>
</feature>
<keyword evidence="1" id="KW-0479">Metal-binding</keyword>
<feature type="compositionally biased region" description="Low complexity" evidence="3">
    <location>
        <begin position="474"/>
        <end position="485"/>
    </location>
</feature>
<evidence type="ECO:0000313" key="4">
    <source>
        <dbReference type="EMBL" id="KAK8847471.1"/>
    </source>
</evidence>
<feature type="compositionally biased region" description="Basic and acidic residues" evidence="3">
    <location>
        <begin position="208"/>
        <end position="220"/>
    </location>
</feature>
<feature type="compositionally biased region" description="Low complexity" evidence="3">
    <location>
        <begin position="413"/>
        <end position="441"/>
    </location>
</feature>
<evidence type="ECO:0000256" key="2">
    <source>
        <dbReference type="ARBA" id="ARBA00022833"/>
    </source>
</evidence>
<dbReference type="SMART" id="SM00238">
    <property type="entry name" value="BIR"/>
    <property type="match status" value="2"/>
</dbReference>
<evidence type="ECO:0000256" key="1">
    <source>
        <dbReference type="ARBA" id="ARBA00022723"/>
    </source>
</evidence>
<dbReference type="PANTHER" id="PTHR46771:SF5">
    <property type="entry name" value="DETERIN"/>
    <property type="match status" value="1"/>
</dbReference>
<proteinExistence type="predicted"/>
<dbReference type="Proteomes" id="UP001388673">
    <property type="component" value="Unassembled WGS sequence"/>
</dbReference>
<dbReference type="KEGG" id="kne:92182587"/>
<feature type="compositionally biased region" description="Acidic residues" evidence="3">
    <location>
        <begin position="373"/>
        <end position="391"/>
    </location>
</feature>
<dbReference type="InterPro" id="IPR051190">
    <property type="entry name" value="Baculoviral_IAP"/>
</dbReference>
<sequence>MQYQDTRFESFSAITRPKSKAKPAFPLTTATHPYLTPKSLSEAGFYHTPGSSSSNHDICKCFLCDLELGGWDVNDDPFEEHAQRGKCGWADMVCAVKVEKRKRDRSGGKYETIYETPESLPQSDHSIDQRLATYNKWWPHKQKRGWLPTAKALARAGFVYNPSTESKDAVICPYCEYSVEGWEATDDPWKIHQTKIPDCHYFRAKQHGDSGEVVTEEVKSKPVAKGKKSEAPKRSKRGTTAAQVVLSDSEPEPEPIQSQTIPSEPDDEQTAATSQTTTTSKRAAKPRATTSTRAKTGGRGKKKAATAEPEVEGVDEPEVEEEIEETEQVVEEELAESQVEEVKAKKTRAKAKATRKPRATTSSKSKSKKKVEAEEEEEEEEEEIEVAEEVQSEAGPTQNNHVASEAPSPPSSKPASQSKSTKSSKTSKPASKPSSKGSSSKPLPPLPPTSAPPSPSPSPAKRPLSQLDRFANIPASSPIPSPRSKSTLRSTHSSKPSPHRALPREEFDSSVQRGAVEARKVIADLMSSPFVGPPSRSAMSKEEEDEGPEGALVLTDEQKKMTLEELVRAEMKKRYLELEKEGQAMISQWEERAKYQRKKIEVV</sequence>
<feature type="compositionally biased region" description="Polar residues" evidence="3">
    <location>
        <begin position="487"/>
        <end position="496"/>
    </location>
</feature>
<dbReference type="CDD" id="cd00022">
    <property type="entry name" value="BIR"/>
    <property type="match status" value="1"/>
</dbReference>
<evidence type="ECO:0000313" key="5">
    <source>
        <dbReference type="Proteomes" id="UP001388673"/>
    </source>
</evidence>
<name>A0AAW0YVP4_9TREE</name>
<dbReference type="EMBL" id="JBCAWK010000010">
    <property type="protein sequence ID" value="KAK8847471.1"/>
    <property type="molecule type" value="Genomic_DNA"/>
</dbReference>
<dbReference type="PROSITE" id="PS50143">
    <property type="entry name" value="BIR_REPEAT_2"/>
    <property type="match status" value="2"/>
</dbReference>
<dbReference type="AlphaFoldDB" id="A0AAW0YVP4"/>
<feature type="region of interest" description="Disordered" evidence="3">
    <location>
        <begin position="208"/>
        <end position="511"/>
    </location>
</feature>